<feature type="compositionally biased region" description="Polar residues" evidence="1">
    <location>
        <begin position="33"/>
        <end position="42"/>
    </location>
</feature>
<name>A0A1V9XIP1_9ACAR</name>
<dbReference type="AlphaFoldDB" id="A0A1V9XIP1"/>
<dbReference type="Proteomes" id="UP000192247">
    <property type="component" value="Unassembled WGS sequence"/>
</dbReference>
<accession>A0A1V9XIP1</accession>
<gene>
    <name evidence="2" type="ORF">BIW11_09766</name>
</gene>
<evidence type="ECO:0000313" key="2">
    <source>
        <dbReference type="EMBL" id="OQR73387.1"/>
    </source>
</evidence>
<comment type="caution">
    <text evidence="2">The sequence shown here is derived from an EMBL/GenBank/DDBJ whole genome shotgun (WGS) entry which is preliminary data.</text>
</comment>
<feature type="region of interest" description="Disordered" evidence="1">
    <location>
        <begin position="1"/>
        <end position="43"/>
    </location>
</feature>
<evidence type="ECO:0000256" key="1">
    <source>
        <dbReference type="SAM" id="MobiDB-lite"/>
    </source>
</evidence>
<sequence length="268" mass="29433">MSIVKATASPLSPQRPSLRANTCHHRTPAQKCPVQSSTQRENSGPALHYHKLHQEANRYTRGERNDASGQSSFRVSQYHALDYETTGTYVAELVEQVVSRQGLLTASVPPAVITNDLTCPFGIDNSSTRQNTLTDNGTVECLSVFGPMKAKIAMRVRHSISLFDGCVMAVAETRPSHLPADALVFKTAVTLARARRRLALVAGERGAVPKKREQILPVFYLQMRIDHQVLPCTVSTTSATPAPIPTSLEIRTRDFWPAGPNLRSALKH</sequence>
<proteinExistence type="predicted"/>
<organism evidence="2 3">
    <name type="scientific">Tropilaelaps mercedesae</name>
    <dbReference type="NCBI Taxonomy" id="418985"/>
    <lineage>
        <taxon>Eukaryota</taxon>
        <taxon>Metazoa</taxon>
        <taxon>Ecdysozoa</taxon>
        <taxon>Arthropoda</taxon>
        <taxon>Chelicerata</taxon>
        <taxon>Arachnida</taxon>
        <taxon>Acari</taxon>
        <taxon>Parasitiformes</taxon>
        <taxon>Mesostigmata</taxon>
        <taxon>Gamasina</taxon>
        <taxon>Dermanyssoidea</taxon>
        <taxon>Laelapidae</taxon>
        <taxon>Tropilaelaps</taxon>
    </lineage>
</organism>
<dbReference type="InParanoid" id="A0A1V9XIP1"/>
<keyword evidence="3" id="KW-1185">Reference proteome</keyword>
<evidence type="ECO:0000313" key="3">
    <source>
        <dbReference type="Proteomes" id="UP000192247"/>
    </source>
</evidence>
<reference evidence="2 3" key="1">
    <citation type="journal article" date="2017" name="Gigascience">
        <title>Draft genome of the honey bee ectoparasitic mite, Tropilaelaps mercedesae, is shaped by the parasitic life history.</title>
        <authorList>
            <person name="Dong X."/>
            <person name="Armstrong S.D."/>
            <person name="Xia D."/>
            <person name="Makepeace B.L."/>
            <person name="Darby A.C."/>
            <person name="Kadowaki T."/>
        </authorList>
    </citation>
    <scope>NUCLEOTIDE SEQUENCE [LARGE SCALE GENOMIC DNA]</scope>
    <source>
        <strain evidence="2">Wuxi-XJTLU</strain>
    </source>
</reference>
<protein>
    <submittedName>
        <fullName evidence="2">Uncharacterized protein</fullName>
    </submittedName>
</protein>
<dbReference type="EMBL" id="MNPL01010035">
    <property type="protein sequence ID" value="OQR73387.1"/>
    <property type="molecule type" value="Genomic_DNA"/>
</dbReference>